<keyword evidence="3" id="KW-1185">Reference proteome</keyword>
<feature type="compositionally biased region" description="Low complexity" evidence="1">
    <location>
        <begin position="77"/>
        <end position="88"/>
    </location>
</feature>
<comment type="caution">
    <text evidence="2">The sequence shown here is derived from an EMBL/GenBank/DDBJ whole genome shotgun (WGS) entry which is preliminary data.</text>
</comment>
<dbReference type="RefSeq" id="WP_188559725.1">
    <property type="nucleotide sequence ID" value="NZ_BMGS01000016.1"/>
</dbReference>
<reference evidence="3" key="1">
    <citation type="journal article" date="2019" name="Int. J. Syst. Evol. Microbiol.">
        <title>The Global Catalogue of Microorganisms (GCM) 10K type strain sequencing project: providing services to taxonomists for standard genome sequencing and annotation.</title>
        <authorList>
            <consortium name="The Broad Institute Genomics Platform"/>
            <consortium name="The Broad Institute Genome Sequencing Center for Infectious Disease"/>
            <person name="Wu L."/>
            <person name="Ma J."/>
        </authorList>
    </citation>
    <scope>NUCLEOTIDE SEQUENCE [LARGE SCALE GENOMIC DNA]</scope>
    <source>
        <strain evidence="3">CGMCC 1.12990</strain>
    </source>
</reference>
<feature type="region of interest" description="Disordered" evidence="1">
    <location>
        <begin position="72"/>
        <end position="102"/>
    </location>
</feature>
<evidence type="ECO:0000313" key="3">
    <source>
        <dbReference type="Proteomes" id="UP000601361"/>
    </source>
</evidence>
<evidence type="ECO:0000256" key="1">
    <source>
        <dbReference type="SAM" id="MobiDB-lite"/>
    </source>
</evidence>
<protein>
    <recommendedName>
        <fullName evidence="4">Tail fiber protein</fullName>
    </recommendedName>
</protein>
<dbReference type="Proteomes" id="UP000601361">
    <property type="component" value="Unassembled WGS sequence"/>
</dbReference>
<evidence type="ECO:0000313" key="2">
    <source>
        <dbReference type="EMBL" id="GGG60729.1"/>
    </source>
</evidence>
<dbReference type="EMBL" id="BMGS01000016">
    <property type="protein sequence ID" value="GGG60729.1"/>
    <property type="molecule type" value="Genomic_DNA"/>
</dbReference>
<proteinExistence type="predicted"/>
<gene>
    <name evidence="2" type="ORF">GCM10011378_40950</name>
</gene>
<sequence length="502" mass="51568">MAVPALGYWLIISRTRSGNSASFRYLAFEDRADFLAAWASPATLAEQPFRRRTPFGFDSTFLIQGAGVQATNTAAVPTTDDGTPTYEGPTGGGSGSSPDDSAMQTLSAQRLVSLDNKLHTDEAGNLLVSLREPQKLRVDVLNSTLDVNIVSESSLAYGAATEVQQQAIEAQLAAILDQLVLAAQQSQQSDALTDTELRAAPLHVVLDNPSADYATTTGQAATTRAVQAVGDKLPAPVNGRVPVDVNLPNPLPVSGSVTAQVAFPSVQAVSVQGEVEIKNDAGNPLAVAVTFPVNQQVSQVSQPLPTGAATAANQNLEITALNSLDTKVATSALQTAGNASLANLDSKVATAAKQDIANTALQTIAAGTPPLVGGAVPVVGNLTINNAAPATVYTSSSLAGTPALIKNAPAQLYSVHVTNTTTTLRYLNIFNQATTPTTGSVPAISFAIPAGQTFRFSLDGKYITLTNGLGITIGTAPSLGTLVGGLVSGIGANDLIIVIQYA</sequence>
<evidence type="ECO:0008006" key="4">
    <source>
        <dbReference type="Google" id="ProtNLM"/>
    </source>
</evidence>
<name>A0ABQ1X5B7_9BACT</name>
<organism evidence="2 3">
    <name type="scientific">Hymenobacter glacieicola</name>
    <dbReference type="NCBI Taxonomy" id="1562124"/>
    <lineage>
        <taxon>Bacteria</taxon>
        <taxon>Pseudomonadati</taxon>
        <taxon>Bacteroidota</taxon>
        <taxon>Cytophagia</taxon>
        <taxon>Cytophagales</taxon>
        <taxon>Hymenobacteraceae</taxon>
        <taxon>Hymenobacter</taxon>
    </lineage>
</organism>
<accession>A0ABQ1X5B7</accession>